<dbReference type="STRING" id="218821.SAMN05421837_101122"/>
<dbReference type="AlphaFoldDB" id="A0A1H5Q1M6"/>
<proteinExistence type="predicted"/>
<protein>
    <submittedName>
        <fullName evidence="1">Uncharacterized protein</fullName>
    </submittedName>
</protein>
<dbReference type="EMBL" id="FNUJ01000001">
    <property type="protein sequence ID" value="SEF19839.1"/>
    <property type="molecule type" value="Genomic_DNA"/>
</dbReference>
<sequence length="175" mass="18289">MSLFVVYVKKTGHVVGAVRAIGAAVPTVAEVAGAELPVRVSLLPEEVATLHLDTGELAVQEADDEPGVFLDPLAFGVEPVPEGQPSKPALVPLVVSSKPLVFKDNGLRVEVDNPVGTDTVVRVFISYGQATTVLPGQINQGDTFTTLPTAVDGDPHGVLVLVPGWAGRLEKVEQP</sequence>
<dbReference type="Proteomes" id="UP000198878">
    <property type="component" value="Unassembled WGS sequence"/>
</dbReference>
<name>A0A1H5Q1M6_9PSEU</name>
<reference evidence="2" key="1">
    <citation type="submission" date="2016-10" db="EMBL/GenBank/DDBJ databases">
        <authorList>
            <person name="Varghese N."/>
            <person name="Submissions S."/>
        </authorList>
    </citation>
    <scope>NUCLEOTIDE SEQUENCE [LARGE SCALE GENOMIC DNA]</scope>
    <source>
        <strain evidence="2">DSM 44654</strain>
    </source>
</reference>
<organism evidence="1 2">
    <name type="scientific">Amycolatopsis pretoriensis</name>
    <dbReference type="NCBI Taxonomy" id="218821"/>
    <lineage>
        <taxon>Bacteria</taxon>
        <taxon>Bacillati</taxon>
        <taxon>Actinomycetota</taxon>
        <taxon>Actinomycetes</taxon>
        <taxon>Pseudonocardiales</taxon>
        <taxon>Pseudonocardiaceae</taxon>
        <taxon>Amycolatopsis</taxon>
    </lineage>
</organism>
<evidence type="ECO:0000313" key="2">
    <source>
        <dbReference type="Proteomes" id="UP000198878"/>
    </source>
</evidence>
<dbReference type="OrthoDB" id="4239436at2"/>
<evidence type="ECO:0000313" key="1">
    <source>
        <dbReference type="EMBL" id="SEF19839.1"/>
    </source>
</evidence>
<keyword evidence="2" id="KW-1185">Reference proteome</keyword>
<dbReference type="RefSeq" id="WP_086676427.1">
    <property type="nucleotide sequence ID" value="NZ_FNUJ01000001.1"/>
</dbReference>
<accession>A0A1H5Q1M6</accession>
<gene>
    <name evidence="1" type="ORF">SAMN05421837_101122</name>
</gene>